<evidence type="ECO:0000313" key="2">
    <source>
        <dbReference type="Proteomes" id="UP000478052"/>
    </source>
</evidence>
<proteinExistence type="predicted"/>
<accession>A0A6G0YDC5</accession>
<name>A0A6G0YDC5_APHCR</name>
<dbReference type="Proteomes" id="UP000478052">
    <property type="component" value="Unassembled WGS sequence"/>
</dbReference>
<dbReference type="AlphaFoldDB" id="A0A6G0YDC5"/>
<protein>
    <submittedName>
        <fullName evidence="1">Integrase catalytic domain-containing protein</fullName>
    </submittedName>
</protein>
<comment type="caution">
    <text evidence="1">The sequence shown here is derived from an EMBL/GenBank/DDBJ whole genome shotgun (WGS) entry which is preliminary data.</text>
</comment>
<keyword evidence="2" id="KW-1185">Reference proteome</keyword>
<organism evidence="1 2">
    <name type="scientific">Aphis craccivora</name>
    <name type="common">Cowpea aphid</name>
    <dbReference type="NCBI Taxonomy" id="307492"/>
    <lineage>
        <taxon>Eukaryota</taxon>
        <taxon>Metazoa</taxon>
        <taxon>Ecdysozoa</taxon>
        <taxon>Arthropoda</taxon>
        <taxon>Hexapoda</taxon>
        <taxon>Insecta</taxon>
        <taxon>Pterygota</taxon>
        <taxon>Neoptera</taxon>
        <taxon>Paraneoptera</taxon>
        <taxon>Hemiptera</taxon>
        <taxon>Sternorrhyncha</taxon>
        <taxon>Aphidomorpha</taxon>
        <taxon>Aphidoidea</taxon>
        <taxon>Aphididae</taxon>
        <taxon>Aphidini</taxon>
        <taxon>Aphis</taxon>
        <taxon>Aphis</taxon>
    </lineage>
</organism>
<evidence type="ECO:0000313" key="1">
    <source>
        <dbReference type="EMBL" id="KAF0753796.1"/>
    </source>
</evidence>
<gene>
    <name evidence="1" type="ORF">FWK35_00014664</name>
</gene>
<dbReference type="EMBL" id="VUJU01004616">
    <property type="protein sequence ID" value="KAF0753796.1"/>
    <property type="molecule type" value="Genomic_DNA"/>
</dbReference>
<sequence length="197" mass="22817">MGNFLNRHKCTNLKRVHRFLNHRQETCIKNYQSQYHVYALWPISMSNIFSSNDARESEIMQSSKHTVVTYSHSIIIVGCQKCNKRHNSKLNLEDKKRMKNLRTIQESIVNSENGQIALKAQEERKTLGNYDKSFIGFWFPSYPTETATTVIGISGMFCKAIGQVSATLKPRINIFNRFKTLGITEYREHITVSTINH</sequence>
<reference evidence="1 2" key="1">
    <citation type="submission" date="2019-08" db="EMBL/GenBank/DDBJ databases">
        <title>Whole genome of Aphis craccivora.</title>
        <authorList>
            <person name="Voronova N.V."/>
            <person name="Shulinski R.S."/>
            <person name="Bandarenka Y.V."/>
            <person name="Zhorov D.G."/>
            <person name="Warner D."/>
        </authorList>
    </citation>
    <scope>NUCLEOTIDE SEQUENCE [LARGE SCALE GENOMIC DNA]</scope>
    <source>
        <strain evidence="1">180601</strain>
        <tissue evidence="1">Whole Body</tissue>
    </source>
</reference>